<evidence type="ECO:0000313" key="5">
    <source>
        <dbReference type="EMBL" id="MFC5456707.1"/>
    </source>
</evidence>
<protein>
    <submittedName>
        <fullName evidence="5">Tetratricopeptide repeat protein</fullName>
    </submittedName>
</protein>
<proteinExistence type="predicted"/>
<dbReference type="RefSeq" id="WP_377169227.1">
    <property type="nucleotide sequence ID" value="NZ_JBHSMQ010000006.1"/>
</dbReference>
<reference evidence="6" key="1">
    <citation type="journal article" date="2019" name="Int. J. Syst. Evol. Microbiol.">
        <title>The Global Catalogue of Microorganisms (GCM) 10K type strain sequencing project: providing services to taxonomists for standard genome sequencing and annotation.</title>
        <authorList>
            <consortium name="The Broad Institute Genomics Platform"/>
            <consortium name="The Broad Institute Genome Sequencing Center for Infectious Disease"/>
            <person name="Wu L."/>
            <person name="Ma J."/>
        </authorList>
    </citation>
    <scope>NUCLEOTIDE SEQUENCE [LARGE SCALE GENOMIC DNA]</scope>
    <source>
        <strain evidence="6">CGMCC 4.1469</strain>
    </source>
</reference>
<evidence type="ECO:0000313" key="6">
    <source>
        <dbReference type="Proteomes" id="UP001596052"/>
    </source>
</evidence>
<dbReference type="PROSITE" id="PS50005">
    <property type="entry name" value="TPR"/>
    <property type="match status" value="1"/>
</dbReference>
<sequence>MPGQFWGFRRLARALALAFALQIHAQNTAKPWAERETKLANEYLSLLVQQPEYGRVLDLLWALYEKHDATQLLVENVSQQAQNSKFEAVKIVEAHLIRRSGDLKRAAQLYDELLKTAPKNLILLKSRAEVARELSDPATAFTLLKKAAELIPTDDPQGPPMWIELGGMAMAGGKNAEAADAYEQAARLKPQDIDLARQVAQLLLQAGFPERAANFFSKLADQKEPQRKLDALYDLARIYEHADQFAKADKALTDGLALLHFRDGRYLDFFRRRVRLHERFGTLDDMRKTLVDAAAASPPSEQALLDASRFFELTVEPDEQLRWLRALVQAVPQTEDYRWQLVRALLDHEGAAEAARLLDERLKNDGTDLPAIVLLRSEADLRSGDATSASRRLLKLLEAQSSTDVEKQVLSFAQTRALDAVIEKILRARVERDPQKAEAVFDLAGYFRARRDVAAEDKLLHEFTDSAKTQEERQKRLSDASTFLAASNNLDSAIMLAREAVSKPGAGRDAWLHLAELLAEQGENDEAVEWIEKAWHASTTDDERVDVDERMLSILMGDTKAAPKLQGLAAEFKLPDAFTGAGFASDSGDGETARREKLPERVLEFAKKAISSARQADPSSKDAQATRFRGCWWAVRTNQLDDAYQLLNALEFDPLTEKKQPVSLVVELLKLDLAQEDDNHALMERQLRRLSELDAAGRVRYTLRLAERLMESERRVDSETSSPGWKSTTPLPPPGLAAARLLERIYREFPDSGQLLSALSQIYFLQRRADDALALWKQAVKRVEGPAAIPLLENYADILLRQHRIADHVEVQAQILERETDVQRRREVLRRCIDRLTFSDASGGELAPSVARDRMKLLERALQERVQRHPFDGFYHEALAQVYERGGDHVKAFASMKQAYYTAPDTPFSMDQLRDAALKVADLNSAIYFQKQIAAMAPPKEIATESRRLVELLEQTFQITEADRVRRRLESRFSQDAAALEELAKYYQNSGQDEAERRVYEQMTQVRPWDGRARLRLALKCLRFADEAEAEKQLQTVLATPVKAPNYATSGVRAPLPLTDTRRTGGGVTTGDIVSLLDLAPGLERKDLDTLRAFLGQPRAEFAELPEDAALVRLRAVEELAKLRRDHGGEPLSRWIKQWSTGAQGNEVEKLWALFYAGAGAEFRMALKKVLPDTSSLEAQFAMVWLTLHSHGMDEAVRWANEKGWSSEVLKARAGLLQACVSMLADVSSFRFRSESLELLGSSRVLRNSAIVELTRKLQDKQRYDEALALGSCLPLNSPEMAMDYSLFLARIAESAERWELARQYLAVAVRGPVAAENYRTTYDPYLLSLSSLSRMTNSEQQREEALLAAWRRLQRTQPSALTAIRKAAVAGLAGADQTGANTLGGFLSGPFIAQRDMADSKGSLLPQGSSRYEEAAHLRSLWEETREIEALLMQQGLNGVVNGANSALARHYGATMLGPRSDSEFGEWRINDLLGRLRAADYPTRRRLIREHLAAVDLRTEHSVDTLGNLGSRLESAGFVREAIDIYMMLPDRAPSNPDYALWLLRVCETSMEIEPGLGFALKLLLAEPPLKPPQPGDDTLREKHALFLARDFNVDELHRQGFREQFSQVLERRRPHEVSYLRELGLLQERMQNHQAALSAWDRVHACYVANDQAGTDLDIEASLHRAQILQRMAQPLAALKVLREVPLAEPLDPIAQDLLKLRCQIATAAGAWDDVRALMTLCVERKSLPCVVALADGLRTHDRAAEALNLLTQADRTIKGDHERFALRLEQLKVLAAAPDWAPERGRAQIAALFRTTTRELDTLKDMHAWLKGLAAGSQAAGWAAMLRTEARAGTDRPLAALALSAFTAVLPEEAHADFISAWQRVEEKDRSCIELAAEEMLKAGRAAWAWSACEIVAEIPTFREQGRKLPLAVRVAAALHDETTVKELFSETLRLSFPGGAQTVEWAKAFEETGHAGLAQELLAAALQRLEDTAGLQPELFAAQARFLIRQQDYEAAEIFLMRMSWTMPNESAKLIFELYQSWGKLAGLEKELPKFRLPGGVRQEILFLNRMAATPRPKP</sequence>
<evidence type="ECO:0000256" key="4">
    <source>
        <dbReference type="SAM" id="SignalP"/>
    </source>
</evidence>
<keyword evidence="6" id="KW-1185">Reference proteome</keyword>
<gene>
    <name evidence="5" type="ORF">ACFQDI_17710</name>
</gene>
<keyword evidence="1" id="KW-0677">Repeat</keyword>
<dbReference type="Pfam" id="PF13432">
    <property type="entry name" value="TPR_16"/>
    <property type="match status" value="2"/>
</dbReference>
<evidence type="ECO:0000256" key="3">
    <source>
        <dbReference type="PROSITE-ProRule" id="PRU00339"/>
    </source>
</evidence>
<keyword evidence="2 3" id="KW-0802">TPR repeat</keyword>
<dbReference type="InterPro" id="IPR019734">
    <property type="entry name" value="TPR_rpt"/>
</dbReference>
<dbReference type="SMART" id="SM00028">
    <property type="entry name" value="TPR"/>
    <property type="match status" value="7"/>
</dbReference>
<feature type="chain" id="PRO_5046478308" evidence="4">
    <location>
        <begin position="26"/>
        <end position="2064"/>
    </location>
</feature>
<organism evidence="5 6">
    <name type="scientific">Prosthecobacter fluviatilis</name>
    <dbReference type="NCBI Taxonomy" id="445931"/>
    <lineage>
        <taxon>Bacteria</taxon>
        <taxon>Pseudomonadati</taxon>
        <taxon>Verrucomicrobiota</taxon>
        <taxon>Verrucomicrobiia</taxon>
        <taxon>Verrucomicrobiales</taxon>
        <taxon>Verrucomicrobiaceae</taxon>
        <taxon>Prosthecobacter</taxon>
    </lineage>
</organism>
<accession>A0ABW0KVH7</accession>
<comment type="caution">
    <text evidence="5">The sequence shown here is derived from an EMBL/GenBank/DDBJ whole genome shotgun (WGS) entry which is preliminary data.</text>
</comment>
<dbReference type="EMBL" id="JBHSMQ010000006">
    <property type="protein sequence ID" value="MFC5456707.1"/>
    <property type="molecule type" value="Genomic_DNA"/>
</dbReference>
<dbReference type="Gene3D" id="1.25.40.10">
    <property type="entry name" value="Tetratricopeptide repeat domain"/>
    <property type="match status" value="5"/>
</dbReference>
<dbReference type="PANTHER" id="PTHR45586">
    <property type="entry name" value="TPR REPEAT-CONTAINING PROTEIN PA4667"/>
    <property type="match status" value="1"/>
</dbReference>
<name>A0ABW0KVH7_9BACT</name>
<dbReference type="Proteomes" id="UP001596052">
    <property type="component" value="Unassembled WGS sequence"/>
</dbReference>
<dbReference type="PANTHER" id="PTHR45586:SF1">
    <property type="entry name" value="LIPOPOLYSACCHARIDE ASSEMBLY PROTEIN B"/>
    <property type="match status" value="1"/>
</dbReference>
<dbReference type="InterPro" id="IPR011990">
    <property type="entry name" value="TPR-like_helical_dom_sf"/>
</dbReference>
<dbReference type="InterPro" id="IPR051012">
    <property type="entry name" value="CellSynth/LPSAsmb/PSIAsmb"/>
</dbReference>
<dbReference type="SUPFAM" id="SSF48452">
    <property type="entry name" value="TPR-like"/>
    <property type="match status" value="3"/>
</dbReference>
<feature type="signal peptide" evidence="4">
    <location>
        <begin position="1"/>
        <end position="25"/>
    </location>
</feature>
<evidence type="ECO:0000256" key="1">
    <source>
        <dbReference type="ARBA" id="ARBA00022737"/>
    </source>
</evidence>
<keyword evidence="4" id="KW-0732">Signal</keyword>
<evidence type="ECO:0000256" key="2">
    <source>
        <dbReference type="ARBA" id="ARBA00022803"/>
    </source>
</evidence>
<feature type="repeat" description="TPR" evidence="3">
    <location>
        <begin position="159"/>
        <end position="192"/>
    </location>
</feature>